<name>A0A427Y2E1_9TREE</name>
<dbReference type="Proteomes" id="UP000279259">
    <property type="component" value="Unassembled WGS sequence"/>
</dbReference>
<reference evidence="2 3" key="1">
    <citation type="submission" date="2018-11" db="EMBL/GenBank/DDBJ databases">
        <title>Genome sequence of Saitozyma podzolica DSM 27192.</title>
        <authorList>
            <person name="Aliyu H."/>
            <person name="Gorte O."/>
            <person name="Ochsenreither K."/>
        </authorList>
    </citation>
    <scope>NUCLEOTIDE SEQUENCE [LARGE SCALE GENOMIC DNA]</scope>
    <source>
        <strain evidence="2 3">DSM 27192</strain>
    </source>
</reference>
<feature type="compositionally biased region" description="Polar residues" evidence="1">
    <location>
        <begin position="57"/>
        <end position="67"/>
    </location>
</feature>
<evidence type="ECO:0000313" key="2">
    <source>
        <dbReference type="EMBL" id="RSH85294.1"/>
    </source>
</evidence>
<protein>
    <submittedName>
        <fullName evidence="2">Uncharacterized protein</fullName>
    </submittedName>
</protein>
<sequence length="586" mass="65245">MARNRSHLPPLSYGQAPAATASAATSNAPASSLPRDEGAQSSFGTDTSRASGPQVGSEGQSQRLNVQQSEPWALNPDVPPEMLGTLQALQGSVSATDLHAFLRPSGTLSRQQIRQREDVRGRYSDRWRNVLIQDYAATDATAKEMDRILSDFQNSHPSTSTLTPALMEASFMRTEAVLEASRACRTRSDVSRALDDWLDAMEDLDEQFKPPFTAHSYSASTAPPSGWSDEEDGFEMQIVPYSRNYQVTAKVMLLSVLNLTPPADAFALECQNKGCVLMLFRIESRIVSLDDHLDRLRRKDPEHDGAPLPWAVSPFSSSDHNIASSHGASSFDSTITLSRATLARNPVAMTQSSSRRGHRYRVVEYVDDPPVTVRTTRQRRFSAVRERVFTITTVSRPSPSVREREPRAGPVSTSSSLNTWQPLNEWAIVPDIPGSTLQLLWDSVPTRDRAAFLRPKGDLSRSQVMSRAQIRQTQVDAWLSGMSRWITTSNDRADEDEDEVSDLRRFRPWVGGRYDPVSATSMVREAEQRRIQASRAASAAFGSYAATSIPLRNWLDEMGELDQRYVVEESAPPVTRSYTIRRVYFG</sequence>
<dbReference type="OrthoDB" id="10536736at2759"/>
<accession>A0A427Y2E1</accession>
<gene>
    <name evidence="2" type="ORF">EHS25_005101</name>
</gene>
<feature type="compositionally biased region" description="Low complexity" evidence="1">
    <location>
        <begin position="16"/>
        <end position="32"/>
    </location>
</feature>
<proteinExistence type="predicted"/>
<keyword evidence="3" id="KW-1185">Reference proteome</keyword>
<evidence type="ECO:0000313" key="3">
    <source>
        <dbReference type="Proteomes" id="UP000279259"/>
    </source>
</evidence>
<feature type="region of interest" description="Disordered" evidence="1">
    <location>
        <begin position="1"/>
        <end position="67"/>
    </location>
</feature>
<comment type="caution">
    <text evidence="2">The sequence shown here is derived from an EMBL/GenBank/DDBJ whole genome shotgun (WGS) entry which is preliminary data.</text>
</comment>
<dbReference type="AlphaFoldDB" id="A0A427Y2E1"/>
<feature type="compositionally biased region" description="Polar residues" evidence="1">
    <location>
        <begin position="39"/>
        <end position="51"/>
    </location>
</feature>
<evidence type="ECO:0000256" key="1">
    <source>
        <dbReference type="SAM" id="MobiDB-lite"/>
    </source>
</evidence>
<dbReference type="EMBL" id="RSCD01000021">
    <property type="protein sequence ID" value="RSH85294.1"/>
    <property type="molecule type" value="Genomic_DNA"/>
</dbReference>
<organism evidence="2 3">
    <name type="scientific">Saitozyma podzolica</name>
    <dbReference type="NCBI Taxonomy" id="1890683"/>
    <lineage>
        <taxon>Eukaryota</taxon>
        <taxon>Fungi</taxon>
        <taxon>Dikarya</taxon>
        <taxon>Basidiomycota</taxon>
        <taxon>Agaricomycotina</taxon>
        <taxon>Tremellomycetes</taxon>
        <taxon>Tremellales</taxon>
        <taxon>Trimorphomycetaceae</taxon>
        <taxon>Saitozyma</taxon>
    </lineage>
</organism>
<feature type="region of interest" description="Disordered" evidence="1">
    <location>
        <begin position="396"/>
        <end position="416"/>
    </location>
</feature>